<keyword evidence="5 12" id="KW-0175">Coiled coil</keyword>
<dbReference type="SUPFAM" id="SSF49879">
    <property type="entry name" value="SMAD/FHA domain"/>
    <property type="match status" value="1"/>
</dbReference>
<evidence type="ECO:0000256" key="1">
    <source>
        <dbReference type="ARBA" id="ARBA00004318"/>
    </source>
</evidence>
<dbReference type="PRINTS" id="PR00380">
    <property type="entry name" value="KINESINHEAVY"/>
</dbReference>
<evidence type="ECO:0000313" key="16">
    <source>
        <dbReference type="Proteomes" id="UP000594262"/>
    </source>
</evidence>
<evidence type="ECO:0000313" key="15">
    <source>
        <dbReference type="EnsemblMetazoa" id="CLYHEMP014035.2"/>
    </source>
</evidence>
<keyword evidence="7" id="KW-0472">Membrane</keyword>
<dbReference type="CDD" id="cd22709">
    <property type="entry name" value="FHA_KIF28P"/>
    <property type="match status" value="1"/>
</dbReference>
<feature type="compositionally biased region" description="Basic residues" evidence="13">
    <location>
        <begin position="969"/>
        <end position="981"/>
    </location>
</feature>
<keyword evidence="16" id="KW-1185">Reference proteome</keyword>
<reference evidence="15" key="1">
    <citation type="submission" date="2021-01" db="UniProtKB">
        <authorList>
            <consortium name="EnsemblMetazoa"/>
        </authorList>
    </citation>
    <scope>IDENTIFICATION</scope>
</reference>
<dbReference type="FunFam" id="3.40.850.10:FF:000063">
    <property type="entry name" value="Kinesin-like protein"/>
    <property type="match status" value="1"/>
</dbReference>
<dbReference type="Pfam" id="PF00225">
    <property type="entry name" value="Kinesin"/>
    <property type="match status" value="1"/>
</dbReference>
<dbReference type="RefSeq" id="XP_066931898.1">
    <property type="nucleotide sequence ID" value="XM_067075797.1"/>
</dbReference>
<dbReference type="InterPro" id="IPR036961">
    <property type="entry name" value="Kinesin_motor_dom_sf"/>
</dbReference>
<dbReference type="GO" id="GO:0005524">
    <property type="term" value="F:ATP binding"/>
    <property type="evidence" value="ECO:0007669"/>
    <property type="project" value="UniProtKB-UniRule"/>
</dbReference>
<dbReference type="GO" id="GO:0008017">
    <property type="term" value="F:microtubule binding"/>
    <property type="evidence" value="ECO:0007669"/>
    <property type="project" value="InterPro"/>
</dbReference>
<dbReference type="GO" id="GO:0003777">
    <property type="term" value="F:microtubule motor activity"/>
    <property type="evidence" value="ECO:0007669"/>
    <property type="project" value="InterPro"/>
</dbReference>
<sequence>MSEESVKVAVRVRPFNGRERDRNAKLIIETNGQTTTITNPEDPDDVRKFSFDHSYWSHDGAEKLESGYFQPKNGSGYIGQEEVFNDLGMGILENAWQGYNTSLFAYGQTGSGKSWSVVGYGANKGVVPRLCEETFNRIAKMKADGENKTDYEVVFSMLEIYNEKVHDLLKTGKKSLRVRQHPKKGFYADGLTIQAVKDFADIERRMDEGTKNRTIAATNMNATSSRAHTIVGITLLQKTKNAAGEETTKSSIVNLVDLAGSERAESTGATGDRLKEGAAINQSLSSLGNCIAALAERSEGKKVRVPFRDSVLTKLLKNALGGNSKTIMIAALSPADINYEETLSTLRYADRAKQIKTKAVVNEDPTEKLIRDLQEENEKLKALLASGDRPEKMKSENEDDDDDDDEDEDEKGLSEEEIKARIEEELAARMAENERMVKEMEAKWEEKLAAAEQENKEKDDAEQAKKNEKLKHCHLYNLNPDPMLTGMIIHLLKEDINTVGRKDTNPVIELSGLNIRLSHGKIEKRDDGATYVLKGVEDARILVNGEPSTGEIQLQHNDRIMFGTSHLYVFSNPTQAMKLKEEGKQPVEVTYEMAQKEIAKNSGVNVQTNSNSESTDGESLEERLLKEELSDFHPEVTEANAMSEELDKKVLFETIILSPELRGLQTGRKEIFVKVTQLETGYTWYWEKEKFLRRKYSMQEMFEDFQNGDDAWKVPAERDPFIESPEKECLVGVAQVYLQCVSYRMELIGRVPIVDYRGLNVGHVKVTVIPVKEDGTPLEADSFVEGPGELRGKRVDFVIHIEVLEGLPKRYTDVYCKYDVFTYENMKTKTFSSSQVIQVDFKKHITIDGYSSKIAKFFEEEPMSIKVLGKQKPDRKKPLNLAARLGQTTRDIMKAETLRKSQGGKVSKKTAVDWISLKEKAENVLMRKRMESLNKKLEKLKKHCQEVEKKGKTSVEIVTVYEIIGEPKKVRKRRAKQKKKELKKEEKRKPKQQKYSSWSSSSESYSSSSDSSDSDSEKKKKRVSPKKEVKIQTPVKQQENTSSDPAKRQSSSSTCVLV</sequence>
<dbReference type="AlphaFoldDB" id="A0A7M6DKK3"/>
<feature type="compositionally biased region" description="Acidic residues" evidence="13">
    <location>
        <begin position="397"/>
        <end position="410"/>
    </location>
</feature>
<dbReference type="Gene3D" id="3.40.850.10">
    <property type="entry name" value="Kinesin motor domain"/>
    <property type="match status" value="1"/>
</dbReference>
<feature type="compositionally biased region" description="Low complexity" evidence="13">
    <location>
        <begin position="993"/>
        <end position="1011"/>
    </location>
</feature>
<comment type="subcellular location">
    <subcellularLocation>
        <location evidence="1">Mitochondrion membrane</location>
        <topology evidence="1">Peripheral membrane protein</topology>
    </subcellularLocation>
</comment>
<keyword evidence="2" id="KW-0813">Transport</keyword>
<dbReference type="SUPFAM" id="SSF52540">
    <property type="entry name" value="P-loop containing nucleoside triphosphate hydrolases"/>
    <property type="match status" value="1"/>
</dbReference>
<evidence type="ECO:0000259" key="14">
    <source>
        <dbReference type="PROSITE" id="PS50067"/>
    </source>
</evidence>
<keyword evidence="4 11" id="KW-0067">ATP-binding</keyword>
<feature type="binding site" evidence="11">
    <location>
        <begin position="107"/>
        <end position="114"/>
    </location>
    <ligand>
        <name>ATP</name>
        <dbReference type="ChEBI" id="CHEBI:30616"/>
    </ligand>
</feature>
<dbReference type="Gene3D" id="2.60.200.20">
    <property type="match status" value="1"/>
</dbReference>
<keyword evidence="6" id="KW-0496">Mitochondrion</keyword>
<evidence type="ECO:0000256" key="9">
    <source>
        <dbReference type="ARBA" id="ARBA00054688"/>
    </source>
</evidence>
<dbReference type="FunFam" id="2.60.200.20:FF:000034">
    <property type="entry name" value="kinesin-like protein KIF28P"/>
    <property type="match status" value="1"/>
</dbReference>
<protein>
    <recommendedName>
        <fullName evidence="10">Kinesin-like protein 6</fullName>
    </recommendedName>
</protein>
<evidence type="ECO:0000256" key="12">
    <source>
        <dbReference type="SAM" id="Coils"/>
    </source>
</evidence>
<comment type="similarity">
    <text evidence="11">Belongs to the TRAFAC class myosin-kinesin ATPase superfamily. Kinesin family.</text>
</comment>
<dbReference type="SMART" id="SM00129">
    <property type="entry name" value="KISc"/>
    <property type="match status" value="1"/>
</dbReference>
<evidence type="ECO:0000256" key="7">
    <source>
        <dbReference type="ARBA" id="ARBA00023136"/>
    </source>
</evidence>
<evidence type="ECO:0000256" key="3">
    <source>
        <dbReference type="ARBA" id="ARBA00022741"/>
    </source>
</evidence>
<dbReference type="InterPro" id="IPR027417">
    <property type="entry name" value="P-loop_NTPase"/>
</dbReference>
<dbReference type="Proteomes" id="UP000594262">
    <property type="component" value="Unplaced"/>
</dbReference>
<feature type="compositionally biased region" description="Polar residues" evidence="13">
    <location>
        <begin position="1034"/>
        <end position="1058"/>
    </location>
</feature>
<dbReference type="Pfam" id="PF12423">
    <property type="entry name" value="KIF1B"/>
    <property type="match status" value="1"/>
</dbReference>
<organism evidence="15 16">
    <name type="scientific">Clytia hemisphaerica</name>
    <dbReference type="NCBI Taxonomy" id="252671"/>
    <lineage>
        <taxon>Eukaryota</taxon>
        <taxon>Metazoa</taxon>
        <taxon>Cnidaria</taxon>
        <taxon>Hydrozoa</taxon>
        <taxon>Hydroidolina</taxon>
        <taxon>Leptothecata</taxon>
        <taxon>Obeliida</taxon>
        <taxon>Clytiidae</taxon>
        <taxon>Clytia</taxon>
    </lineage>
</organism>
<keyword evidence="8 11" id="KW-0505">Motor protein</keyword>
<dbReference type="GO" id="GO:0031966">
    <property type="term" value="C:mitochondrial membrane"/>
    <property type="evidence" value="ECO:0007669"/>
    <property type="project" value="UniProtKB-SubCell"/>
</dbReference>
<dbReference type="EnsemblMetazoa" id="CLYHEMT014035.2">
    <property type="protein sequence ID" value="CLYHEMP014035.2"/>
    <property type="gene ID" value="CLYHEMG014035"/>
</dbReference>
<dbReference type="InterPro" id="IPR022140">
    <property type="entry name" value="Kinesin-like_KIF1-typ"/>
</dbReference>
<dbReference type="OrthoDB" id="3176171at2759"/>
<feature type="coiled-coil region" evidence="12">
    <location>
        <begin position="419"/>
        <end position="471"/>
    </location>
</feature>
<feature type="region of interest" description="Disordered" evidence="13">
    <location>
        <begin position="969"/>
        <end position="1058"/>
    </location>
</feature>
<feature type="region of interest" description="Disordered" evidence="13">
    <location>
        <begin position="383"/>
        <end position="418"/>
    </location>
</feature>
<dbReference type="GO" id="GO:0007018">
    <property type="term" value="P:microtubule-based movement"/>
    <property type="evidence" value="ECO:0007669"/>
    <property type="project" value="InterPro"/>
</dbReference>
<feature type="domain" description="Kinesin motor" evidence="14">
    <location>
        <begin position="5"/>
        <end position="355"/>
    </location>
</feature>
<evidence type="ECO:0000256" key="5">
    <source>
        <dbReference type="ARBA" id="ARBA00023054"/>
    </source>
</evidence>
<proteinExistence type="inferred from homology"/>
<dbReference type="PROSITE" id="PS50067">
    <property type="entry name" value="KINESIN_MOTOR_2"/>
    <property type="match status" value="1"/>
</dbReference>
<accession>A0A7M6DKK3</accession>
<evidence type="ECO:0000256" key="4">
    <source>
        <dbReference type="ARBA" id="ARBA00022840"/>
    </source>
</evidence>
<evidence type="ECO:0000256" key="10">
    <source>
        <dbReference type="ARBA" id="ARBA00079247"/>
    </source>
</evidence>
<evidence type="ECO:0000256" key="2">
    <source>
        <dbReference type="ARBA" id="ARBA00022448"/>
    </source>
</evidence>
<dbReference type="InterPro" id="IPR001752">
    <property type="entry name" value="Kinesin_motor_dom"/>
</dbReference>
<evidence type="ECO:0000256" key="13">
    <source>
        <dbReference type="SAM" id="MobiDB-lite"/>
    </source>
</evidence>
<evidence type="ECO:0000256" key="6">
    <source>
        <dbReference type="ARBA" id="ARBA00023128"/>
    </source>
</evidence>
<name>A0A7M6DKK3_9CNID</name>
<evidence type="ECO:0000256" key="11">
    <source>
        <dbReference type="PROSITE-ProRule" id="PRU00283"/>
    </source>
</evidence>
<comment type="function">
    <text evidence="9">Microtubule-dependent motor protein required for mitochondrion morphology and transport of mitochondria in neuronal cells.</text>
</comment>
<dbReference type="PANTHER" id="PTHR47117">
    <property type="entry name" value="STAR-RELATED LIPID TRANSFER PROTEIN 9"/>
    <property type="match status" value="1"/>
</dbReference>
<dbReference type="GeneID" id="136819559"/>
<dbReference type="InterPro" id="IPR008984">
    <property type="entry name" value="SMAD_FHA_dom_sf"/>
</dbReference>
<evidence type="ECO:0000256" key="8">
    <source>
        <dbReference type="ARBA" id="ARBA00023175"/>
    </source>
</evidence>
<keyword evidence="3 11" id="KW-0547">Nucleotide-binding</keyword>